<reference evidence="1 2" key="1">
    <citation type="submission" date="2019-06" db="EMBL/GenBank/DDBJ databases">
        <title>Genome Sequence of the Brown Rot Fungal Pathogen Monilinia fructicola.</title>
        <authorList>
            <person name="De Miccolis Angelini R.M."/>
            <person name="Landi L."/>
            <person name="Abate D."/>
            <person name="Pollastro S."/>
            <person name="Romanazzi G."/>
            <person name="Faretra F."/>
        </authorList>
    </citation>
    <scope>NUCLEOTIDE SEQUENCE [LARGE SCALE GENOMIC DNA]</scope>
    <source>
        <strain evidence="1 2">Mfrc123</strain>
    </source>
</reference>
<keyword evidence="2" id="KW-1185">Reference proteome</keyword>
<accession>A0A5M9K1R3</accession>
<dbReference type="EMBL" id="VICG01000002">
    <property type="protein sequence ID" value="KAA8575748.1"/>
    <property type="molecule type" value="Genomic_DNA"/>
</dbReference>
<comment type="caution">
    <text evidence="1">The sequence shown here is derived from an EMBL/GenBank/DDBJ whole genome shotgun (WGS) entry which is preliminary data.</text>
</comment>
<name>A0A5M9K1R3_MONFR</name>
<dbReference type="Proteomes" id="UP000322873">
    <property type="component" value="Unassembled WGS sequence"/>
</dbReference>
<proteinExistence type="predicted"/>
<organism evidence="1 2">
    <name type="scientific">Monilinia fructicola</name>
    <name type="common">Brown rot fungus</name>
    <name type="synonym">Ciboria fructicola</name>
    <dbReference type="NCBI Taxonomy" id="38448"/>
    <lineage>
        <taxon>Eukaryota</taxon>
        <taxon>Fungi</taxon>
        <taxon>Dikarya</taxon>
        <taxon>Ascomycota</taxon>
        <taxon>Pezizomycotina</taxon>
        <taxon>Leotiomycetes</taxon>
        <taxon>Helotiales</taxon>
        <taxon>Sclerotiniaceae</taxon>
        <taxon>Monilinia</taxon>
    </lineage>
</organism>
<gene>
    <name evidence="1" type="ORF">EYC84_004853</name>
</gene>
<evidence type="ECO:0000313" key="2">
    <source>
        <dbReference type="Proteomes" id="UP000322873"/>
    </source>
</evidence>
<protein>
    <submittedName>
        <fullName evidence="1">Uncharacterized protein</fullName>
    </submittedName>
</protein>
<sequence length="68" mass="7774">MSSFSSEAERVANFGQQPKHSYFERKRAFIVIEFWDQMLGTALQSPGSAIFCSLDLGWLSERVEKNVD</sequence>
<evidence type="ECO:0000313" key="1">
    <source>
        <dbReference type="EMBL" id="KAA8575748.1"/>
    </source>
</evidence>
<dbReference type="AlphaFoldDB" id="A0A5M9K1R3"/>